<dbReference type="AlphaFoldDB" id="A0A0V0QAD7"/>
<keyword evidence="2" id="KW-0472">Membrane</keyword>
<keyword evidence="2" id="KW-0812">Transmembrane</keyword>
<feature type="transmembrane region" description="Helical" evidence="2">
    <location>
        <begin position="104"/>
        <end position="126"/>
    </location>
</feature>
<feature type="compositionally biased region" description="Polar residues" evidence="1">
    <location>
        <begin position="238"/>
        <end position="255"/>
    </location>
</feature>
<organism evidence="3 4">
    <name type="scientific">Pseudocohnilembus persalinus</name>
    <name type="common">Ciliate</name>
    <dbReference type="NCBI Taxonomy" id="266149"/>
    <lineage>
        <taxon>Eukaryota</taxon>
        <taxon>Sar</taxon>
        <taxon>Alveolata</taxon>
        <taxon>Ciliophora</taxon>
        <taxon>Intramacronucleata</taxon>
        <taxon>Oligohymenophorea</taxon>
        <taxon>Scuticociliatia</taxon>
        <taxon>Philasterida</taxon>
        <taxon>Pseudocohnilembidae</taxon>
        <taxon>Pseudocohnilembus</taxon>
    </lineage>
</organism>
<gene>
    <name evidence="3" type="ORF">PPERSA_02969</name>
</gene>
<name>A0A0V0QAD7_PSEPJ</name>
<dbReference type="InParanoid" id="A0A0V0QAD7"/>
<feature type="region of interest" description="Disordered" evidence="1">
    <location>
        <begin position="142"/>
        <end position="171"/>
    </location>
</feature>
<accession>A0A0V0QAD7</accession>
<reference evidence="3 4" key="1">
    <citation type="journal article" date="2015" name="Sci. Rep.">
        <title>Genome of the facultative scuticociliatosis pathogen Pseudocohnilembus persalinus provides insight into its virulence through horizontal gene transfer.</title>
        <authorList>
            <person name="Xiong J."/>
            <person name="Wang G."/>
            <person name="Cheng J."/>
            <person name="Tian M."/>
            <person name="Pan X."/>
            <person name="Warren A."/>
            <person name="Jiang C."/>
            <person name="Yuan D."/>
            <person name="Miao W."/>
        </authorList>
    </citation>
    <scope>NUCLEOTIDE SEQUENCE [LARGE SCALE GENOMIC DNA]</scope>
    <source>
        <strain evidence="3">36N120E</strain>
    </source>
</reference>
<feature type="region of interest" description="Disordered" evidence="1">
    <location>
        <begin position="232"/>
        <end position="255"/>
    </location>
</feature>
<evidence type="ECO:0000256" key="2">
    <source>
        <dbReference type="SAM" id="Phobius"/>
    </source>
</evidence>
<protein>
    <recommendedName>
        <fullName evidence="5">Transmembrane protein</fullName>
    </recommendedName>
</protein>
<sequence>MIYNMDMDAQVVDIMIFCITNMIGNYLRMCTDWKVLQTQMKSENGIIQQETCYMSNYGEQKIHLANEYNLNLYNQKQYQDSFKIIKFEKNVHYNKFEIIMDQAFLLQPFCMFISMPLALIFAQILAKKDIIIDKKLQQQQQQSQQDVENNEDTQTQHTYNNQQQEQDNQNSQDIYQSNKTSVQQQEEETVQNKDNILDQQLQQNEQNICNLQKKSNFLVKELQQQDQKININYEKDSNQSTQEKQDTLNTSNEKK</sequence>
<evidence type="ECO:0000313" key="3">
    <source>
        <dbReference type="EMBL" id="KRW99137.1"/>
    </source>
</evidence>
<dbReference type="EMBL" id="LDAU01000221">
    <property type="protein sequence ID" value="KRW99137.1"/>
    <property type="molecule type" value="Genomic_DNA"/>
</dbReference>
<keyword evidence="2" id="KW-1133">Transmembrane helix</keyword>
<proteinExistence type="predicted"/>
<evidence type="ECO:0000256" key="1">
    <source>
        <dbReference type="SAM" id="MobiDB-lite"/>
    </source>
</evidence>
<evidence type="ECO:0000313" key="4">
    <source>
        <dbReference type="Proteomes" id="UP000054937"/>
    </source>
</evidence>
<feature type="compositionally biased region" description="Low complexity" evidence="1">
    <location>
        <begin position="153"/>
        <end position="171"/>
    </location>
</feature>
<dbReference type="Proteomes" id="UP000054937">
    <property type="component" value="Unassembled WGS sequence"/>
</dbReference>
<evidence type="ECO:0008006" key="5">
    <source>
        <dbReference type="Google" id="ProtNLM"/>
    </source>
</evidence>
<keyword evidence="4" id="KW-1185">Reference proteome</keyword>
<comment type="caution">
    <text evidence="3">The sequence shown here is derived from an EMBL/GenBank/DDBJ whole genome shotgun (WGS) entry which is preliminary data.</text>
</comment>